<evidence type="ECO:0000313" key="2">
    <source>
        <dbReference type="EMBL" id="VFK19975.1"/>
    </source>
</evidence>
<dbReference type="EMBL" id="CAADFN010000065">
    <property type="protein sequence ID" value="VFK19975.1"/>
    <property type="molecule type" value="Genomic_DNA"/>
</dbReference>
<dbReference type="AlphaFoldDB" id="A0A450WSF5"/>
<evidence type="ECO:0008006" key="3">
    <source>
        <dbReference type="Google" id="ProtNLM"/>
    </source>
</evidence>
<name>A0A450WSF5_9GAMM</name>
<feature type="compositionally biased region" description="Basic and acidic residues" evidence="1">
    <location>
        <begin position="173"/>
        <end position="183"/>
    </location>
</feature>
<proteinExistence type="predicted"/>
<accession>A0A450WSF5</accession>
<evidence type="ECO:0000256" key="1">
    <source>
        <dbReference type="SAM" id="MobiDB-lite"/>
    </source>
</evidence>
<gene>
    <name evidence="2" type="ORF">BECKLFY1418C_GA0070996_106524</name>
</gene>
<feature type="compositionally biased region" description="Basic and acidic residues" evidence="1">
    <location>
        <begin position="238"/>
        <end position="250"/>
    </location>
</feature>
<reference evidence="2" key="1">
    <citation type="submission" date="2019-02" db="EMBL/GenBank/DDBJ databases">
        <authorList>
            <person name="Gruber-Vodicka R. H."/>
            <person name="Seah K. B. B."/>
        </authorList>
    </citation>
    <scope>NUCLEOTIDE SEQUENCE</scope>
    <source>
        <strain evidence="2">BECK_BY7</strain>
    </source>
</reference>
<feature type="compositionally biased region" description="Pro residues" evidence="1">
    <location>
        <begin position="255"/>
        <end position="269"/>
    </location>
</feature>
<protein>
    <recommendedName>
        <fullName evidence="3">OmpA family protein</fullName>
    </recommendedName>
</protein>
<feature type="compositionally biased region" description="Basic and acidic residues" evidence="1">
    <location>
        <begin position="328"/>
        <end position="362"/>
    </location>
</feature>
<sequence>MPVNPSAIFLPFLFFLFVGATIILPVANAQQEVSDITCPEGFLEGYTCRNQQTLDDIVEMHQNAIRLIHIRRAAENLQNLPMPTEFAGLFSYLRWHRELYGLDDIDPTKLPRRGSKVNGEAPRTERQRAPIPELPPHGTPVPLSEQDMPPEGATTTPEPDSALSSKAPPEKPSSSERSPKEEENGQGADTGPAGKKGTISRASPPNAEKGVDGGEKHRIVEKHDKDSDDGNIRPPGSADKERAPEKERKRILIPGLPPHVPSVPSPEPDMPSEGMITGYEPDKTSPSENPQEKLSPSEKPPGGEENGQDTDIGPAEMGEAASRTPTNAEKDAGGSEEHRTTRKQDKGTRPEPMEIDDIDMRHGKLQGYRVPPGSPEHRNVLGVLDPDNESAQQEMEIYRIDSCVIGQDRGESKLPADNVTDCGPSGRLLAGFKLGKYKIEKDSFMPKHRSLLAGLERSLLGYKLPEDETVLILGYADHIPYKDDYDPPRIDKYKRCALRAGELQFDEIEVTGDGRSANDDGNRQLALARAREIQNWLTDKGVLKSDRVCLKASPIRPEIDSVSDGEPLDRAVAVYILRPKARTTEANHE</sequence>
<feature type="region of interest" description="Disordered" evidence="1">
    <location>
        <begin position="104"/>
        <end position="377"/>
    </location>
</feature>
<organism evidence="2">
    <name type="scientific">Candidatus Kentrum sp. LFY</name>
    <dbReference type="NCBI Taxonomy" id="2126342"/>
    <lineage>
        <taxon>Bacteria</taxon>
        <taxon>Pseudomonadati</taxon>
        <taxon>Pseudomonadota</taxon>
        <taxon>Gammaproteobacteria</taxon>
        <taxon>Candidatus Kentrum</taxon>
    </lineage>
</organism>
<feature type="compositionally biased region" description="Basic and acidic residues" evidence="1">
    <location>
        <begin position="209"/>
        <end position="231"/>
    </location>
</feature>